<dbReference type="OrthoDB" id="6134317at2759"/>
<evidence type="ECO:0000256" key="3">
    <source>
        <dbReference type="ARBA" id="ARBA00022692"/>
    </source>
</evidence>
<dbReference type="Pfam" id="PF00335">
    <property type="entry name" value="Tetraspanin"/>
    <property type="match status" value="1"/>
</dbReference>
<evidence type="ECO:0000256" key="1">
    <source>
        <dbReference type="ARBA" id="ARBA00004141"/>
    </source>
</evidence>
<keyword evidence="6" id="KW-1015">Disulfide bond</keyword>
<feature type="disulfide bond" evidence="6">
    <location>
        <begin position="139"/>
        <end position="171"/>
    </location>
</feature>
<protein>
    <recommendedName>
        <fullName evidence="7">Tetraspanin</fullName>
    </recommendedName>
</protein>
<keyword evidence="4 7" id="KW-1133">Transmembrane helix</keyword>
<dbReference type="SUPFAM" id="SSF48652">
    <property type="entry name" value="Tetraspanin"/>
    <property type="match status" value="1"/>
</dbReference>
<dbReference type="OMA" id="CECKEGI"/>
<dbReference type="PANTHER" id="PTHR19282">
    <property type="entry name" value="TETRASPANIN"/>
    <property type="match status" value="1"/>
</dbReference>
<dbReference type="RefSeq" id="XP_051247742.1">
    <property type="nucleotide sequence ID" value="XM_051391782.1"/>
</dbReference>
<feature type="transmembrane region" description="Helical" evidence="7">
    <location>
        <begin position="7"/>
        <end position="29"/>
    </location>
</feature>
<dbReference type="PROSITE" id="PS51257">
    <property type="entry name" value="PROKAR_LIPOPROTEIN"/>
    <property type="match status" value="1"/>
</dbReference>
<comment type="similarity">
    <text evidence="2 7">Belongs to the tetraspanin (TM4SF) family.</text>
</comment>
<dbReference type="Gene3D" id="1.10.1450.10">
    <property type="entry name" value="Tetraspanin"/>
    <property type="match status" value="1"/>
</dbReference>
<sequence>MGKINGCLKCVFIFFNVVYAILGCLLIFAAVKSAVINDQISAVGGPSTAWLWVFAIGIFGISCFGIFAACSEKGLALKIFAGFMVAGMIIMLIFGIIVAVVRNKVKDAFTNTLSDSIDPYMKEESFRTLIDGLQESAQCCGVVSTNDWGNDIPQSCKCPSGQPSLFGPSGCKSRPQGTTGPDQVFNKTCGDVIFGFLNIAFQISMGFFFGFAVTALLGLLVSLLMIHQINRHDNAGGSSIAMKGY</sequence>
<keyword evidence="3 7" id="KW-0812">Transmembrane</keyword>
<proteinExistence type="inferred from homology"/>
<feature type="transmembrane region" description="Helical" evidence="7">
    <location>
        <begin position="49"/>
        <end position="67"/>
    </location>
</feature>
<dbReference type="PIRSF" id="PIRSF002419">
    <property type="entry name" value="Tetraspanin"/>
    <property type="match status" value="1"/>
</dbReference>
<dbReference type="InterPro" id="IPR000301">
    <property type="entry name" value="Tetraspanin_animals"/>
</dbReference>
<keyword evidence="9" id="KW-1185">Reference proteome</keyword>
<evidence type="ECO:0000256" key="5">
    <source>
        <dbReference type="ARBA" id="ARBA00023136"/>
    </source>
</evidence>
<evidence type="ECO:0000256" key="4">
    <source>
        <dbReference type="ARBA" id="ARBA00022989"/>
    </source>
</evidence>
<feature type="transmembrane region" description="Helical" evidence="7">
    <location>
        <begin position="203"/>
        <end position="226"/>
    </location>
</feature>
<gene>
    <name evidence="8" type="primary">LOC127358594</name>
</gene>
<dbReference type="GO" id="GO:0005886">
    <property type="term" value="C:plasma membrane"/>
    <property type="evidence" value="ECO:0007669"/>
    <property type="project" value="TreeGrafter"/>
</dbReference>
<dbReference type="GeneID" id="127358594"/>
<reference evidence="8" key="2">
    <citation type="submission" date="2025-09" db="UniProtKB">
        <authorList>
            <consortium name="Ensembl"/>
        </authorList>
    </citation>
    <scope>IDENTIFICATION</scope>
</reference>
<keyword evidence="5 7" id="KW-0472">Membrane</keyword>
<evidence type="ECO:0000313" key="8">
    <source>
        <dbReference type="Ensembl" id="ENSDLAP00005069788.1"/>
    </source>
</evidence>
<accession>A0A8P4K7R1</accession>
<evidence type="ECO:0000256" key="6">
    <source>
        <dbReference type="PIRSR" id="PIRSR002419-1"/>
    </source>
</evidence>
<evidence type="ECO:0000256" key="2">
    <source>
        <dbReference type="ARBA" id="ARBA00006840"/>
    </source>
</evidence>
<dbReference type="InterPro" id="IPR008952">
    <property type="entry name" value="Tetraspanin_EC2_sf"/>
</dbReference>
<evidence type="ECO:0000256" key="7">
    <source>
        <dbReference type="RuleBase" id="RU361218"/>
    </source>
</evidence>
<reference evidence="8" key="1">
    <citation type="submission" date="2025-08" db="UniProtKB">
        <authorList>
            <consortium name="Ensembl"/>
        </authorList>
    </citation>
    <scope>IDENTIFICATION</scope>
</reference>
<dbReference type="Proteomes" id="UP000694389">
    <property type="component" value="Unassembled WGS sequence"/>
</dbReference>
<dbReference type="AlphaFoldDB" id="A0A8P4K7R1"/>
<dbReference type="InterPro" id="IPR018499">
    <property type="entry name" value="Tetraspanin/Peripherin"/>
</dbReference>
<dbReference type="GO" id="GO:1900746">
    <property type="term" value="P:regulation of vascular endothelial growth factor signaling pathway"/>
    <property type="evidence" value="ECO:0007669"/>
    <property type="project" value="TreeGrafter"/>
</dbReference>
<comment type="subcellular location">
    <subcellularLocation>
        <location evidence="1 7">Membrane</location>
        <topology evidence="1 7">Multi-pass membrane protein</topology>
    </subcellularLocation>
</comment>
<feature type="disulfide bond" evidence="6">
    <location>
        <begin position="140"/>
        <end position="156"/>
    </location>
</feature>
<organism evidence="8 9">
    <name type="scientific">Dicentrarchus labrax</name>
    <name type="common">European seabass</name>
    <name type="synonym">Morone labrax</name>
    <dbReference type="NCBI Taxonomy" id="13489"/>
    <lineage>
        <taxon>Eukaryota</taxon>
        <taxon>Metazoa</taxon>
        <taxon>Chordata</taxon>
        <taxon>Craniata</taxon>
        <taxon>Vertebrata</taxon>
        <taxon>Euteleostomi</taxon>
        <taxon>Actinopterygii</taxon>
        <taxon>Neopterygii</taxon>
        <taxon>Teleostei</taxon>
        <taxon>Neoteleostei</taxon>
        <taxon>Acanthomorphata</taxon>
        <taxon>Eupercaria</taxon>
        <taxon>Moronidae</taxon>
        <taxon>Dicentrarchus</taxon>
    </lineage>
</organism>
<evidence type="ECO:0000313" key="9">
    <source>
        <dbReference type="Proteomes" id="UP000694389"/>
    </source>
</evidence>
<dbReference type="PANTHER" id="PTHR19282:SF456">
    <property type="entry name" value="CD63 MOLECULE"/>
    <property type="match status" value="1"/>
</dbReference>
<dbReference type="Ensembl" id="ENSDLAT00005082775.1">
    <property type="protein sequence ID" value="ENSDLAP00005069788.1"/>
    <property type="gene ID" value="ENSDLAG00005030796.1"/>
</dbReference>
<feature type="transmembrane region" description="Helical" evidence="7">
    <location>
        <begin position="79"/>
        <end position="101"/>
    </location>
</feature>
<name>A0A8P4K7R1_DICLA</name>
<dbReference type="GeneTree" id="ENSGT00940000166983"/>